<dbReference type="PANTHER" id="PTHR43037">
    <property type="entry name" value="UNNAMED PRODUCT-RELATED"/>
    <property type="match status" value="1"/>
</dbReference>
<sequence length="521" mass="56858" precursor="true">MLRALGFAFGFAALAAGQSTVTFHSSIDGSEQPYALYAPKALDTARRYPLVISLHAEESNHVANLKHIFGVPTRYGETGLQTLTTLPALRDVGFLVACPFARGTMGYQGIAEQDVYDVLADVKRRYPVDEDRIYLTGASMGGGGALWLALTRPDIWAAVAPVCPDPFPGSNELASNALNLPMRFYHGEQDPAVPAEVSRQWQRRLLTLGSPVEYIEFPGVRHNAWDFAYRNGAIFEWFGKFRRDHDPDHVRFTAASARYRTAYWVRLDGVPANAPASIDAVRTAGGVRIQTQNVEGFTLTAAVKSLTVDGAPMRLKPGAPLHFTRTSKGWAQTPGVEDSAVRGPIVEAVNGRHIYVYGVDDPQGRKDAERAAAWSNSRVRINLTLPVKSDKDITDEDLASADLILFGNRQTNRLIARFGASFPLELDPGAADYGLLFVAPIGKRLALVSSGRSWWSGADESSRGGYRYAPPQYRLLSTFGDYILFKGGLTHVLVEGRFDASGKVPLEAADKLKSAGTVTVR</sequence>
<feature type="chain" id="PRO_5011977342" evidence="3">
    <location>
        <begin position="16"/>
        <end position="521"/>
    </location>
</feature>
<dbReference type="InterPro" id="IPR000801">
    <property type="entry name" value="Esterase-like"/>
</dbReference>
<evidence type="ECO:0000313" key="4">
    <source>
        <dbReference type="EMBL" id="ABJ85015.1"/>
    </source>
</evidence>
<evidence type="ECO:0000256" key="3">
    <source>
        <dbReference type="SAM" id="SignalP"/>
    </source>
</evidence>
<accession>Q01ZA0</accession>
<evidence type="ECO:0000256" key="1">
    <source>
        <dbReference type="ARBA" id="ARBA00022729"/>
    </source>
</evidence>
<proteinExistence type="predicted"/>
<feature type="signal peptide" evidence="3">
    <location>
        <begin position="1"/>
        <end position="15"/>
    </location>
</feature>
<dbReference type="EMBL" id="CP000473">
    <property type="protein sequence ID" value="ABJ85015.1"/>
    <property type="molecule type" value="Genomic_DNA"/>
</dbReference>
<dbReference type="GO" id="GO:0016787">
    <property type="term" value="F:hydrolase activity"/>
    <property type="evidence" value="ECO:0007669"/>
    <property type="project" value="UniProtKB-KW"/>
</dbReference>
<organism evidence="4">
    <name type="scientific">Solibacter usitatus (strain Ellin6076)</name>
    <dbReference type="NCBI Taxonomy" id="234267"/>
    <lineage>
        <taxon>Bacteria</taxon>
        <taxon>Pseudomonadati</taxon>
        <taxon>Acidobacteriota</taxon>
        <taxon>Terriglobia</taxon>
        <taxon>Bryobacterales</taxon>
        <taxon>Solibacteraceae</taxon>
        <taxon>Candidatus Solibacter</taxon>
    </lineage>
</organism>
<dbReference type="InterPro" id="IPR050955">
    <property type="entry name" value="Plant_Biomass_Hydrol_Est"/>
</dbReference>
<reference evidence="4" key="1">
    <citation type="submission" date="2006-10" db="EMBL/GenBank/DDBJ databases">
        <title>Complete sequence of Solibacter usitatus Ellin6076.</title>
        <authorList>
            <consortium name="US DOE Joint Genome Institute"/>
            <person name="Copeland A."/>
            <person name="Lucas S."/>
            <person name="Lapidus A."/>
            <person name="Barry K."/>
            <person name="Detter J.C."/>
            <person name="Glavina del Rio T."/>
            <person name="Hammon N."/>
            <person name="Israni S."/>
            <person name="Dalin E."/>
            <person name="Tice H."/>
            <person name="Pitluck S."/>
            <person name="Thompson L.S."/>
            <person name="Brettin T."/>
            <person name="Bruce D."/>
            <person name="Han C."/>
            <person name="Tapia R."/>
            <person name="Gilna P."/>
            <person name="Schmutz J."/>
            <person name="Larimer F."/>
            <person name="Land M."/>
            <person name="Hauser L."/>
            <person name="Kyrpides N."/>
            <person name="Mikhailova N."/>
            <person name="Janssen P.H."/>
            <person name="Kuske C.R."/>
            <person name="Richardson P."/>
        </authorList>
    </citation>
    <scope>NUCLEOTIDE SEQUENCE</scope>
    <source>
        <strain evidence="4">Ellin6076</strain>
    </source>
</reference>
<dbReference type="HOGENOM" id="CLU_018337_0_0_0"/>
<dbReference type="PANTHER" id="PTHR43037:SF5">
    <property type="entry name" value="FERULOYL ESTERASE"/>
    <property type="match status" value="1"/>
</dbReference>
<keyword evidence="2" id="KW-0378">Hydrolase</keyword>
<dbReference type="KEGG" id="sus:Acid_4050"/>
<dbReference type="SUPFAM" id="SSF53474">
    <property type="entry name" value="alpha/beta-Hydrolases"/>
    <property type="match status" value="1"/>
</dbReference>
<evidence type="ECO:0000256" key="2">
    <source>
        <dbReference type="ARBA" id="ARBA00022801"/>
    </source>
</evidence>
<dbReference type="AlphaFoldDB" id="Q01ZA0"/>
<dbReference type="InParanoid" id="Q01ZA0"/>
<dbReference type="Gene3D" id="3.40.50.1820">
    <property type="entry name" value="alpha/beta hydrolase"/>
    <property type="match status" value="1"/>
</dbReference>
<protein>
    <submittedName>
        <fullName evidence="4">Peptidase-like protein</fullName>
    </submittedName>
</protein>
<dbReference type="OrthoDB" id="9764953at2"/>
<dbReference type="STRING" id="234267.Acid_4050"/>
<gene>
    <name evidence="4" type="ordered locus">Acid_4050</name>
</gene>
<dbReference type="InterPro" id="IPR029058">
    <property type="entry name" value="AB_hydrolase_fold"/>
</dbReference>
<dbReference type="Pfam" id="PF00756">
    <property type="entry name" value="Esterase"/>
    <property type="match status" value="1"/>
</dbReference>
<keyword evidence="1 3" id="KW-0732">Signal</keyword>
<name>Q01ZA0_SOLUE</name>
<dbReference type="eggNOG" id="COG4099">
    <property type="taxonomic scope" value="Bacteria"/>
</dbReference>